<evidence type="ECO:0000313" key="2">
    <source>
        <dbReference type="Proteomes" id="UP001519460"/>
    </source>
</evidence>
<dbReference type="Proteomes" id="UP001519460">
    <property type="component" value="Unassembled WGS sequence"/>
</dbReference>
<organism evidence="1 2">
    <name type="scientific">Batillaria attramentaria</name>
    <dbReference type="NCBI Taxonomy" id="370345"/>
    <lineage>
        <taxon>Eukaryota</taxon>
        <taxon>Metazoa</taxon>
        <taxon>Spiralia</taxon>
        <taxon>Lophotrochozoa</taxon>
        <taxon>Mollusca</taxon>
        <taxon>Gastropoda</taxon>
        <taxon>Caenogastropoda</taxon>
        <taxon>Sorbeoconcha</taxon>
        <taxon>Cerithioidea</taxon>
        <taxon>Batillariidae</taxon>
        <taxon>Batillaria</taxon>
    </lineage>
</organism>
<dbReference type="AlphaFoldDB" id="A0ABD0KIP7"/>
<keyword evidence="2" id="KW-1185">Reference proteome</keyword>
<name>A0ABD0KIP7_9CAEN</name>
<comment type="caution">
    <text evidence="1">The sequence shown here is derived from an EMBL/GenBank/DDBJ whole genome shotgun (WGS) entry which is preliminary data.</text>
</comment>
<dbReference type="EMBL" id="JACVVK020000170">
    <property type="protein sequence ID" value="KAK7487054.1"/>
    <property type="molecule type" value="Genomic_DNA"/>
</dbReference>
<reference evidence="1 2" key="1">
    <citation type="journal article" date="2023" name="Sci. Data">
        <title>Genome assembly of the Korean intertidal mud-creeper Batillaria attramentaria.</title>
        <authorList>
            <person name="Patra A.K."/>
            <person name="Ho P.T."/>
            <person name="Jun S."/>
            <person name="Lee S.J."/>
            <person name="Kim Y."/>
            <person name="Won Y.J."/>
        </authorList>
    </citation>
    <scope>NUCLEOTIDE SEQUENCE [LARGE SCALE GENOMIC DNA]</scope>
    <source>
        <strain evidence="1">Wonlab-2016</strain>
    </source>
</reference>
<sequence length="130" mass="14551">MSGSRRGGSCGTVRHSQFRLMCPRPPWDAQICRPTPYEVRVVLDAGQTEFPKLGRLRPVETCVVGDFLLKMLMGEATLEQTSSGGFLGRQEDTSALTYLKPQAYREDGKTFGWSNSKYKKSTTRLPDICL</sequence>
<accession>A0ABD0KIP7</accession>
<proteinExistence type="predicted"/>
<gene>
    <name evidence="1" type="ORF">BaRGS_00021724</name>
</gene>
<protein>
    <submittedName>
        <fullName evidence="1">Uncharacterized protein</fullName>
    </submittedName>
</protein>
<evidence type="ECO:0000313" key="1">
    <source>
        <dbReference type="EMBL" id="KAK7487054.1"/>
    </source>
</evidence>